<dbReference type="Pfam" id="PF00211">
    <property type="entry name" value="Guanylate_cyc"/>
    <property type="match status" value="1"/>
</dbReference>
<dbReference type="GO" id="GO:0009190">
    <property type="term" value="P:cyclic nucleotide biosynthetic process"/>
    <property type="evidence" value="ECO:0007669"/>
    <property type="project" value="InterPro"/>
</dbReference>
<dbReference type="AlphaFoldDB" id="A0A1M5JG55"/>
<dbReference type="InterPro" id="IPR029787">
    <property type="entry name" value="Nucleotide_cyclase"/>
</dbReference>
<gene>
    <name evidence="3" type="ORF">SAMN05444148_0006</name>
</gene>
<keyword evidence="1" id="KW-0812">Transmembrane</keyword>
<dbReference type="Gene3D" id="3.30.70.1230">
    <property type="entry name" value="Nucleotide cyclase"/>
    <property type="match status" value="1"/>
</dbReference>
<evidence type="ECO:0000313" key="3">
    <source>
        <dbReference type="EMBL" id="SHG39270.1"/>
    </source>
</evidence>
<feature type="transmembrane region" description="Helical" evidence="1">
    <location>
        <begin position="130"/>
        <end position="148"/>
    </location>
</feature>
<keyword evidence="1" id="KW-1133">Transmembrane helix</keyword>
<dbReference type="GO" id="GO:0004016">
    <property type="term" value="F:adenylate cyclase activity"/>
    <property type="evidence" value="ECO:0007669"/>
    <property type="project" value="UniProtKB-ARBA"/>
</dbReference>
<proteinExistence type="predicted"/>
<dbReference type="PANTHER" id="PTHR43081">
    <property type="entry name" value="ADENYLATE CYCLASE, TERMINAL-DIFFERENTIATION SPECIFIC-RELATED"/>
    <property type="match status" value="1"/>
</dbReference>
<name>A0A1M5JG55_9FLAO</name>
<accession>A0A1M5JG55</accession>
<dbReference type="Proteomes" id="UP000184522">
    <property type="component" value="Unassembled WGS sequence"/>
</dbReference>
<keyword evidence="4" id="KW-1185">Reference proteome</keyword>
<feature type="transmembrane region" description="Helical" evidence="1">
    <location>
        <begin position="12"/>
        <end position="31"/>
    </location>
</feature>
<feature type="transmembrane region" description="Helical" evidence="1">
    <location>
        <begin position="51"/>
        <end position="71"/>
    </location>
</feature>
<reference evidence="4" key="1">
    <citation type="submission" date="2016-11" db="EMBL/GenBank/DDBJ databases">
        <authorList>
            <person name="Varghese N."/>
            <person name="Submissions S."/>
        </authorList>
    </citation>
    <scope>NUCLEOTIDE SEQUENCE [LARGE SCALE GENOMIC DNA]</scope>
    <source>
        <strain evidence="4">DSM 25330</strain>
    </source>
</reference>
<evidence type="ECO:0000256" key="1">
    <source>
        <dbReference type="SAM" id="Phobius"/>
    </source>
</evidence>
<dbReference type="SUPFAM" id="SSF55073">
    <property type="entry name" value="Nucleotide cyclase"/>
    <property type="match status" value="1"/>
</dbReference>
<dbReference type="STRING" id="1089305.SAMN05444148_0006"/>
<dbReference type="PANTHER" id="PTHR43081:SF1">
    <property type="entry name" value="ADENYLATE CYCLASE, TERMINAL-DIFFERENTIATION SPECIFIC"/>
    <property type="match status" value="1"/>
</dbReference>
<evidence type="ECO:0000313" key="4">
    <source>
        <dbReference type="Proteomes" id="UP000184522"/>
    </source>
</evidence>
<keyword evidence="1" id="KW-0472">Membrane</keyword>
<sequence>MLNSVKSFFRLLLISTIFWVLAFVLFTAIRYNGIEEELSLFTDDILYLPISAYYVHAIIVGLIISFFYALIEFIFDRLSRRLVLGLTIILKSIIYFLLVVAVLSGISFLLEVQIDRDLPNERGWWRDDPFFWITVIYFVSASIVFSLIRIANDRLGSGNFIQVLLGSYKKPKEEEHVLMFLDLKDSTKIAENLGHHKYSRFIQDCFLDLNTALYKFEAEVYQYVGDEAVIQWPIKKGFRKNNCINLFFTFQRKLKKREDYYTNTYGVSPEFKAGIHFGKLMVAEVGAVKKDLAFHGDVINTASRIQSLCNRFNKLLLVSESVIERLSISDTHYELLSHDMELKGKEERLKIYAINQR</sequence>
<evidence type="ECO:0000259" key="2">
    <source>
        <dbReference type="PROSITE" id="PS50125"/>
    </source>
</evidence>
<dbReference type="CDD" id="cd07302">
    <property type="entry name" value="CHD"/>
    <property type="match status" value="1"/>
</dbReference>
<feature type="domain" description="Guanylate cyclase" evidence="2">
    <location>
        <begin position="177"/>
        <end position="306"/>
    </location>
</feature>
<organism evidence="3 4">
    <name type="scientific">Winogradskyella jejuensis</name>
    <dbReference type="NCBI Taxonomy" id="1089305"/>
    <lineage>
        <taxon>Bacteria</taxon>
        <taxon>Pseudomonadati</taxon>
        <taxon>Bacteroidota</taxon>
        <taxon>Flavobacteriia</taxon>
        <taxon>Flavobacteriales</taxon>
        <taxon>Flavobacteriaceae</taxon>
        <taxon>Winogradskyella</taxon>
    </lineage>
</organism>
<dbReference type="EMBL" id="FQWS01000001">
    <property type="protein sequence ID" value="SHG39270.1"/>
    <property type="molecule type" value="Genomic_DNA"/>
</dbReference>
<protein>
    <submittedName>
        <fullName evidence="3">Adenylate cyclase</fullName>
    </submittedName>
</protein>
<dbReference type="InterPro" id="IPR050697">
    <property type="entry name" value="Adenylyl/Guanylyl_Cyclase_3/4"/>
</dbReference>
<dbReference type="InterPro" id="IPR001054">
    <property type="entry name" value="A/G_cyclase"/>
</dbReference>
<dbReference type="PROSITE" id="PS50125">
    <property type="entry name" value="GUANYLATE_CYCLASE_2"/>
    <property type="match status" value="1"/>
</dbReference>
<dbReference type="GO" id="GO:0035556">
    <property type="term" value="P:intracellular signal transduction"/>
    <property type="evidence" value="ECO:0007669"/>
    <property type="project" value="InterPro"/>
</dbReference>
<dbReference type="OrthoDB" id="9768499at2"/>
<feature type="transmembrane region" description="Helical" evidence="1">
    <location>
        <begin position="83"/>
        <end position="110"/>
    </location>
</feature>
<dbReference type="RefSeq" id="WP_073081331.1">
    <property type="nucleotide sequence ID" value="NZ_FQWS01000001.1"/>
</dbReference>